<dbReference type="InterPro" id="IPR002937">
    <property type="entry name" value="Amino_oxidase"/>
</dbReference>
<dbReference type="SUPFAM" id="SSF51905">
    <property type="entry name" value="FAD/NAD(P)-binding domain"/>
    <property type="match status" value="1"/>
</dbReference>
<accession>A0A9X2ICH1</accession>
<keyword evidence="10" id="KW-1185">Reference proteome</keyword>
<dbReference type="EC" id="1.13.12.3" evidence="3"/>
<feature type="chain" id="PRO_5040888829" description="Tryptophan 2-monooxygenase" evidence="7">
    <location>
        <begin position="22"/>
        <end position="71"/>
    </location>
</feature>
<evidence type="ECO:0000256" key="3">
    <source>
        <dbReference type="ARBA" id="ARBA00012535"/>
    </source>
</evidence>
<dbReference type="PANTHER" id="PTHR10742:SF410">
    <property type="entry name" value="LYSINE-SPECIFIC HISTONE DEMETHYLASE 2"/>
    <property type="match status" value="1"/>
</dbReference>
<feature type="signal peptide" evidence="7">
    <location>
        <begin position="1"/>
        <end position="21"/>
    </location>
</feature>
<evidence type="ECO:0000256" key="6">
    <source>
        <dbReference type="ARBA" id="ARBA00047321"/>
    </source>
</evidence>
<dbReference type="InterPro" id="IPR050281">
    <property type="entry name" value="Flavin_monoamine_oxidase"/>
</dbReference>
<dbReference type="Gene3D" id="3.50.50.60">
    <property type="entry name" value="FAD/NAD(P)-binding domain"/>
    <property type="match status" value="1"/>
</dbReference>
<organism evidence="9 10">
    <name type="scientific">Legionella maioricensis</name>
    <dbReference type="NCBI Taxonomy" id="2896528"/>
    <lineage>
        <taxon>Bacteria</taxon>
        <taxon>Pseudomonadati</taxon>
        <taxon>Pseudomonadota</taxon>
        <taxon>Gammaproteobacteria</taxon>
        <taxon>Legionellales</taxon>
        <taxon>Legionellaceae</taxon>
        <taxon>Legionella</taxon>
    </lineage>
</organism>
<proteinExistence type="inferred from homology"/>
<comment type="caution">
    <text evidence="9">The sequence shown here is derived from an EMBL/GenBank/DDBJ whole genome shotgun (WGS) entry which is preliminary data.</text>
</comment>
<keyword evidence="7" id="KW-0732">Signal</keyword>
<sequence>MLARILALIFLLLLEAIQAAAASSSHYKVIIIGAGVAGLEAAHYLQDHGITNYIILEARDRIGGRTNTIFP</sequence>
<comment type="pathway">
    <text evidence="1">Plant hormone metabolism; auxin biosynthesis.</text>
</comment>
<evidence type="ECO:0000259" key="8">
    <source>
        <dbReference type="Pfam" id="PF01593"/>
    </source>
</evidence>
<evidence type="ECO:0000256" key="7">
    <source>
        <dbReference type="SAM" id="SignalP"/>
    </source>
</evidence>
<evidence type="ECO:0000256" key="5">
    <source>
        <dbReference type="ARBA" id="ARBA00023070"/>
    </source>
</evidence>
<feature type="domain" description="Amine oxidase" evidence="8">
    <location>
        <begin position="36"/>
        <end position="69"/>
    </location>
</feature>
<comment type="catalytic activity">
    <reaction evidence="6">
        <text>L-tryptophan + O2 = indole-3-acetamide + CO2 + H2O</text>
        <dbReference type="Rhea" id="RHEA:16165"/>
        <dbReference type="ChEBI" id="CHEBI:15377"/>
        <dbReference type="ChEBI" id="CHEBI:15379"/>
        <dbReference type="ChEBI" id="CHEBI:16031"/>
        <dbReference type="ChEBI" id="CHEBI:16526"/>
        <dbReference type="ChEBI" id="CHEBI:57912"/>
        <dbReference type="EC" id="1.13.12.3"/>
    </reaction>
</comment>
<dbReference type="EMBL" id="JAJKBJ010000006">
    <property type="protein sequence ID" value="MCL9683768.1"/>
    <property type="molecule type" value="Genomic_DNA"/>
</dbReference>
<dbReference type="InterPro" id="IPR036188">
    <property type="entry name" value="FAD/NAD-bd_sf"/>
</dbReference>
<dbReference type="RefSeq" id="WP_250420823.1">
    <property type="nucleotide sequence ID" value="NZ_JAJKBJ010000006.1"/>
</dbReference>
<reference evidence="9" key="1">
    <citation type="submission" date="2021-11" db="EMBL/GenBank/DDBJ databases">
        <title>Legionella maioricencis sp. nov., a new species isolated from hot water samples in Mallorca.</title>
        <authorList>
            <person name="Crespi S."/>
            <person name="Drasar V."/>
            <person name="Salva-Serra F."/>
            <person name="Jaen-Luchoro D."/>
            <person name="Pineiro-Iglesias B."/>
            <person name="Aliaga F."/>
            <person name="Fernandez-Juarez V."/>
            <person name="Coll G."/>
            <person name="Moore E.R.B."/>
            <person name="Bennasar-Figueras A."/>
        </authorList>
    </citation>
    <scope>NUCLEOTIDE SEQUENCE</scope>
    <source>
        <strain evidence="9">HCPI-6</strain>
    </source>
</reference>
<dbReference type="PANTHER" id="PTHR10742">
    <property type="entry name" value="FLAVIN MONOAMINE OXIDASE"/>
    <property type="match status" value="1"/>
</dbReference>
<dbReference type="Pfam" id="PF01593">
    <property type="entry name" value="Amino_oxidase"/>
    <property type="match status" value="1"/>
</dbReference>
<keyword evidence="5" id="KW-0073">Auxin biosynthesis</keyword>
<evidence type="ECO:0000313" key="10">
    <source>
        <dbReference type="Proteomes" id="UP001139721"/>
    </source>
</evidence>
<dbReference type="AlphaFoldDB" id="A0A9X2ICH1"/>
<name>A0A9X2ICH1_9GAMM</name>
<evidence type="ECO:0000256" key="2">
    <source>
        <dbReference type="ARBA" id="ARBA00005833"/>
    </source>
</evidence>
<dbReference type="GO" id="GO:0050361">
    <property type="term" value="F:tryptophan 2-monooxygenase activity"/>
    <property type="evidence" value="ECO:0007669"/>
    <property type="project" value="UniProtKB-EC"/>
</dbReference>
<dbReference type="GO" id="GO:0009851">
    <property type="term" value="P:auxin biosynthetic process"/>
    <property type="evidence" value="ECO:0007669"/>
    <property type="project" value="UniProtKB-KW"/>
</dbReference>
<evidence type="ECO:0000313" key="9">
    <source>
        <dbReference type="EMBL" id="MCL9683768.1"/>
    </source>
</evidence>
<protein>
    <recommendedName>
        <fullName evidence="4">Tryptophan 2-monooxygenase</fullName>
        <ecNumber evidence="3">1.13.12.3</ecNumber>
    </recommendedName>
</protein>
<evidence type="ECO:0000256" key="1">
    <source>
        <dbReference type="ARBA" id="ARBA00004814"/>
    </source>
</evidence>
<dbReference type="Proteomes" id="UP001139721">
    <property type="component" value="Unassembled WGS sequence"/>
</dbReference>
<comment type="similarity">
    <text evidence="2">Belongs to the tryptophan 2-monooxygenase family.</text>
</comment>
<gene>
    <name evidence="9" type="ORF">LOX96_06660</name>
</gene>
<evidence type="ECO:0000256" key="4">
    <source>
        <dbReference type="ARBA" id="ARBA00017871"/>
    </source>
</evidence>